<dbReference type="GO" id="GO:0015562">
    <property type="term" value="F:efflux transmembrane transporter activity"/>
    <property type="evidence" value="ECO:0007669"/>
    <property type="project" value="InterPro"/>
</dbReference>
<dbReference type="Gene3D" id="2.20.200.10">
    <property type="entry name" value="Outer membrane efflux proteins (OEP)"/>
    <property type="match status" value="1"/>
</dbReference>
<dbReference type="AlphaFoldDB" id="A0A916J2I7"/>
<name>A0A916J2I7_9PROT</name>
<dbReference type="GO" id="GO:0016020">
    <property type="term" value="C:membrane"/>
    <property type="evidence" value="ECO:0007669"/>
    <property type="project" value="UniProtKB-SubCell"/>
</dbReference>
<accession>A0A916J2I7</accession>
<dbReference type="InterPro" id="IPR010131">
    <property type="entry name" value="MdtP/NodT-like"/>
</dbReference>
<comment type="caution">
    <text evidence="9">The sequence shown here is derived from an EMBL/GenBank/DDBJ whole genome shotgun (WGS) entry which is preliminary data.</text>
</comment>
<dbReference type="EMBL" id="CAJQUM010000001">
    <property type="protein sequence ID" value="CAG4882780.1"/>
    <property type="molecule type" value="Genomic_DNA"/>
</dbReference>
<dbReference type="PANTHER" id="PTHR30203:SF20">
    <property type="entry name" value="MULTIDRUG RESISTANCE OUTER MEMBRANE PROTEIN MDTP-RELATED"/>
    <property type="match status" value="1"/>
</dbReference>
<comment type="subcellular location">
    <subcellularLocation>
        <location evidence="1">Membrane</location>
    </subcellularLocation>
</comment>
<evidence type="ECO:0000313" key="9">
    <source>
        <dbReference type="EMBL" id="CAG4882780.1"/>
    </source>
</evidence>
<evidence type="ECO:0000256" key="1">
    <source>
        <dbReference type="ARBA" id="ARBA00004370"/>
    </source>
</evidence>
<organism evidence="9 10">
    <name type="scientific">Georgfuchsia toluolica</name>
    <dbReference type="NCBI Taxonomy" id="424218"/>
    <lineage>
        <taxon>Bacteria</taxon>
        <taxon>Pseudomonadati</taxon>
        <taxon>Pseudomonadota</taxon>
        <taxon>Betaproteobacteria</taxon>
        <taxon>Nitrosomonadales</taxon>
        <taxon>Sterolibacteriaceae</taxon>
        <taxon>Georgfuchsia</taxon>
    </lineage>
</organism>
<evidence type="ECO:0000256" key="5">
    <source>
        <dbReference type="ARBA" id="ARBA00022729"/>
    </source>
</evidence>
<keyword evidence="7" id="KW-0564">Palmitate</keyword>
<evidence type="ECO:0000256" key="6">
    <source>
        <dbReference type="ARBA" id="ARBA00023136"/>
    </source>
</evidence>
<keyword evidence="4" id="KW-0812">Transmembrane</keyword>
<keyword evidence="3" id="KW-1134">Transmembrane beta strand</keyword>
<evidence type="ECO:0000256" key="4">
    <source>
        <dbReference type="ARBA" id="ARBA00022692"/>
    </source>
</evidence>
<reference evidence="9" key="1">
    <citation type="submission" date="2021-04" db="EMBL/GenBank/DDBJ databases">
        <authorList>
            <person name="Hornung B."/>
        </authorList>
    </citation>
    <scope>NUCLEOTIDE SEQUENCE</scope>
    <source>
        <strain evidence="9">G5G6</strain>
    </source>
</reference>
<dbReference type="Gene3D" id="1.20.1600.10">
    <property type="entry name" value="Outer membrane efflux proteins (OEP)"/>
    <property type="match status" value="1"/>
</dbReference>
<evidence type="ECO:0000256" key="8">
    <source>
        <dbReference type="ARBA" id="ARBA00023288"/>
    </source>
</evidence>
<comment type="similarity">
    <text evidence="2">Belongs to the outer membrane factor (OMF) (TC 1.B.17) family.</text>
</comment>
<protein>
    <submittedName>
        <fullName evidence="9">Outer membrane component of tripartite multidrug resistance system</fullName>
    </submittedName>
</protein>
<keyword evidence="5" id="KW-0732">Signal</keyword>
<keyword evidence="6" id="KW-0472">Membrane</keyword>
<dbReference type="InterPro" id="IPR003423">
    <property type="entry name" value="OMP_efflux"/>
</dbReference>
<evidence type="ECO:0000256" key="2">
    <source>
        <dbReference type="ARBA" id="ARBA00007613"/>
    </source>
</evidence>
<evidence type="ECO:0000256" key="7">
    <source>
        <dbReference type="ARBA" id="ARBA00023139"/>
    </source>
</evidence>
<keyword evidence="8" id="KW-0449">Lipoprotein</keyword>
<sequence length="386" mass="41912">MRAAQGAVRQMELDTGVQYSANAAVQRARVSEQGFLPPPFAGESYNLIDVSLGVSYSLDWWGRNRALVSAAANAARSEEAEQAAARLAVAALVADAYFALANAQAQELLAQQQLEKRRTALAIEQSHLDRGLASPYLVRVAEQALAHTEDAVRRSGYEVRAWRYRLALATGRSPDQAQTLPKAQLPAPVALPSVLPLDWLARRPDVVAQRWRVQAAGDVSDATRAEFYPNVNLLLLVGLESKSASQLLSRSASTGSLGAAVHIPAFNVNNLQNRLGTREAEYAVAVGEYNRTVLDAARQVVDSYAALDAWEQREAFQQHALKAADQVEALSVSRYRNGLTGRSESLGAEISSLSQRQRETETRAAQLRASVALFHALGGSWEPSQE</sequence>
<gene>
    <name evidence="9" type="ORF">GTOL_10662</name>
</gene>
<dbReference type="PANTHER" id="PTHR30203">
    <property type="entry name" value="OUTER MEMBRANE CATION EFFLUX PROTEIN"/>
    <property type="match status" value="1"/>
</dbReference>
<evidence type="ECO:0000313" key="10">
    <source>
        <dbReference type="Proteomes" id="UP000742786"/>
    </source>
</evidence>
<evidence type="ECO:0000256" key="3">
    <source>
        <dbReference type="ARBA" id="ARBA00022452"/>
    </source>
</evidence>
<dbReference type="Pfam" id="PF02321">
    <property type="entry name" value="OEP"/>
    <property type="match status" value="2"/>
</dbReference>
<keyword evidence="10" id="KW-1185">Reference proteome</keyword>
<dbReference type="SUPFAM" id="SSF56954">
    <property type="entry name" value="Outer membrane efflux proteins (OEP)"/>
    <property type="match status" value="1"/>
</dbReference>
<proteinExistence type="inferred from homology"/>
<dbReference type="Proteomes" id="UP000742786">
    <property type="component" value="Unassembled WGS sequence"/>
</dbReference>